<evidence type="ECO:0000313" key="3">
    <source>
        <dbReference type="Proteomes" id="UP000282460"/>
    </source>
</evidence>
<dbReference type="RefSeq" id="WP_121659932.1">
    <property type="nucleotide sequence ID" value="NZ_BMEK01000003.1"/>
</dbReference>
<gene>
    <name evidence="2" type="ORF">D9V28_11760</name>
</gene>
<keyword evidence="1" id="KW-0472">Membrane</keyword>
<accession>A0A3L7IWX2</accession>
<protein>
    <submittedName>
        <fullName evidence="2">Uncharacterized protein</fullName>
    </submittedName>
</protein>
<dbReference type="Proteomes" id="UP000282460">
    <property type="component" value="Unassembled WGS sequence"/>
</dbReference>
<reference evidence="2 3" key="1">
    <citation type="submission" date="2018-10" db="EMBL/GenBank/DDBJ databases">
        <authorList>
            <person name="Li J."/>
        </authorList>
    </citation>
    <scope>NUCLEOTIDE SEQUENCE [LARGE SCALE GENOMIC DNA]</scope>
    <source>
        <strain evidence="2 3">ZD1-4</strain>
    </source>
</reference>
<evidence type="ECO:0000256" key="1">
    <source>
        <dbReference type="SAM" id="Phobius"/>
    </source>
</evidence>
<dbReference type="AlphaFoldDB" id="A0A3L7IWX2"/>
<name>A0A3L7IWX2_9MICO</name>
<keyword evidence="3" id="KW-1185">Reference proteome</keyword>
<proteinExistence type="predicted"/>
<organism evidence="2 3">
    <name type="scientific">Mycetocola zhadangensis</name>
    <dbReference type="NCBI Taxonomy" id="1164595"/>
    <lineage>
        <taxon>Bacteria</taxon>
        <taxon>Bacillati</taxon>
        <taxon>Actinomycetota</taxon>
        <taxon>Actinomycetes</taxon>
        <taxon>Micrococcales</taxon>
        <taxon>Microbacteriaceae</taxon>
        <taxon>Mycetocola</taxon>
    </lineage>
</organism>
<keyword evidence="1" id="KW-1133">Transmembrane helix</keyword>
<dbReference type="EMBL" id="RCWJ01000003">
    <property type="protein sequence ID" value="RLQ82630.1"/>
    <property type="molecule type" value="Genomic_DNA"/>
</dbReference>
<feature type="transmembrane region" description="Helical" evidence="1">
    <location>
        <begin position="30"/>
        <end position="51"/>
    </location>
</feature>
<dbReference type="OrthoDB" id="5122659at2"/>
<sequence>MTSNYPELDGYEPSDGRPLPSQRLLKPMRFLVIIGVIALVLPGILVTISTATHTADVSCSLVVERDAPYAIGSSARFELVGPEGPSWYCYAEIRDEPDLLLAALGPIPGAPPPPQPGLVRS</sequence>
<evidence type="ECO:0000313" key="2">
    <source>
        <dbReference type="EMBL" id="RLQ82630.1"/>
    </source>
</evidence>
<comment type="caution">
    <text evidence="2">The sequence shown here is derived from an EMBL/GenBank/DDBJ whole genome shotgun (WGS) entry which is preliminary data.</text>
</comment>
<keyword evidence="1" id="KW-0812">Transmembrane</keyword>